<reference evidence="8 9" key="1">
    <citation type="submission" date="2020-12" db="EMBL/GenBank/DDBJ databases">
        <authorList>
            <person name="Awala S.I."/>
            <person name="Gwak J.-H."/>
            <person name="Kim S.-J."/>
            <person name="Rhee S.-K."/>
        </authorList>
    </citation>
    <scope>NUCLEOTIDE SEQUENCE [LARGE SCALE GENOMIC DNA]</scope>
    <source>
        <strain evidence="8 9">IT5</strain>
    </source>
</reference>
<dbReference type="Pfam" id="PF02754">
    <property type="entry name" value="CCG"/>
    <property type="match status" value="2"/>
</dbReference>
<evidence type="ECO:0000256" key="4">
    <source>
        <dbReference type="ARBA" id="ARBA00023004"/>
    </source>
</evidence>
<dbReference type="InterPro" id="IPR012257">
    <property type="entry name" value="Glc_ox_4Fe-4S"/>
</dbReference>
<evidence type="ECO:0000256" key="1">
    <source>
        <dbReference type="ARBA" id="ARBA00022485"/>
    </source>
</evidence>
<evidence type="ECO:0000313" key="8">
    <source>
        <dbReference type="EMBL" id="QSR87720.1"/>
    </source>
</evidence>
<dbReference type="EC" id="1.1.99.14" evidence="6"/>
<evidence type="ECO:0000256" key="2">
    <source>
        <dbReference type="ARBA" id="ARBA00022723"/>
    </source>
</evidence>
<dbReference type="PANTHER" id="PTHR32479">
    <property type="entry name" value="GLYCOLATE OXIDASE IRON-SULFUR SUBUNIT"/>
    <property type="match status" value="1"/>
</dbReference>
<keyword evidence="9" id="KW-1185">Reference proteome</keyword>
<evidence type="ECO:0000256" key="5">
    <source>
        <dbReference type="ARBA" id="ARBA00023014"/>
    </source>
</evidence>
<keyword evidence="4 6" id="KW-0408">Iron</keyword>
<evidence type="ECO:0000256" key="3">
    <source>
        <dbReference type="ARBA" id="ARBA00022737"/>
    </source>
</evidence>
<dbReference type="Pfam" id="PF13183">
    <property type="entry name" value="Fer4_8"/>
    <property type="match status" value="1"/>
</dbReference>
<dbReference type="InterPro" id="IPR004017">
    <property type="entry name" value="Cys_rich_dom"/>
</dbReference>
<feature type="domain" description="4Fe-4S ferredoxin-type" evidence="7">
    <location>
        <begin position="49"/>
        <end position="74"/>
    </location>
</feature>
<dbReference type="PIRSF" id="PIRSF000139">
    <property type="entry name" value="Glc_ox_4Fe-4S"/>
    <property type="match status" value="1"/>
</dbReference>
<dbReference type="InterPro" id="IPR009051">
    <property type="entry name" value="Helical_ferredxn"/>
</dbReference>
<dbReference type="EMBL" id="CP065956">
    <property type="protein sequence ID" value="QSR87720.1"/>
    <property type="molecule type" value="Genomic_DNA"/>
</dbReference>
<dbReference type="InterPro" id="IPR017896">
    <property type="entry name" value="4Fe4S_Fe-S-bd"/>
</dbReference>
<protein>
    <recommendedName>
        <fullName evidence="6">Glycolate oxidase iron-sulfur subunit</fullName>
        <ecNumber evidence="6">1.1.99.14</ecNumber>
    </recommendedName>
</protein>
<keyword evidence="3" id="KW-0677">Repeat</keyword>
<gene>
    <name evidence="8" type="ORF">EM20IM_02125</name>
</gene>
<dbReference type="Gene3D" id="1.10.1060.10">
    <property type="entry name" value="Alpha-helical ferredoxin"/>
    <property type="match status" value="1"/>
</dbReference>
<keyword evidence="5 6" id="KW-0411">Iron-sulfur</keyword>
<keyword evidence="2 6" id="KW-0479">Metal-binding</keyword>
<evidence type="ECO:0000313" key="9">
    <source>
        <dbReference type="Proteomes" id="UP000663088"/>
    </source>
</evidence>
<proteinExistence type="predicted"/>
<keyword evidence="6" id="KW-0249">Electron transport</keyword>
<comment type="catalytic activity">
    <reaction evidence="6">
        <text>(R)-lactate + A = pyruvate + AH2</text>
        <dbReference type="Rhea" id="RHEA:15089"/>
        <dbReference type="ChEBI" id="CHEBI:13193"/>
        <dbReference type="ChEBI" id="CHEBI:15361"/>
        <dbReference type="ChEBI" id="CHEBI:16004"/>
        <dbReference type="ChEBI" id="CHEBI:17499"/>
    </reaction>
</comment>
<accession>A0ABX7PXI7</accession>
<dbReference type="InterPro" id="IPR017900">
    <property type="entry name" value="4Fe4S_Fe_S_CS"/>
</dbReference>
<evidence type="ECO:0000259" key="7">
    <source>
        <dbReference type="PROSITE" id="PS51379"/>
    </source>
</evidence>
<feature type="domain" description="4Fe-4S ferredoxin-type" evidence="7">
    <location>
        <begin position="1"/>
        <end position="30"/>
    </location>
</feature>
<comment type="catalytic activity">
    <reaction evidence="6">
        <text>glycolate + A = glyoxylate + AH2</text>
        <dbReference type="Rhea" id="RHEA:21264"/>
        <dbReference type="ChEBI" id="CHEBI:13193"/>
        <dbReference type="ChEBI" id="CHEBI:17499"/>
        <dbReference type="ChEBI" id="CHEBI:29805"/>
        <dbReference type="ChEBI" id="CHEBI:36655"/>
        <dbReference type="EC" id="1.1.99.14"/>
    </reaction>
</comment>
<comment type="cofactor">
    <cofactor evidence="6">
        <name>[4Fe-4S] cluster</name>
        <dbReference type="ChEBI" id="CHEBI:49883"/>
    </cofactor>
    <text evidence="6">Binds 2 [4Fe-4S] clusters.</text>
</comment>
<sequence>MDRSILQKCIHCGMCLPSCPTYQETKIERNSPRGRISLMKAIAEHAMELTPEFAHELYFCLGCLACQSACPVGVDYKTLFEASRQDIEKSKVLNNLFRLTARTLLIKFLFLSPTRLRTFGKLLRLFQKTGLVKWINGFPFLPQKLREMALALPPIAPRFSFELISSHEIPSGNKSLYKVGLLTGCVQDLVFPNINRDTADVLLYNGCEVFCPPRQGCCGSLHAHNGEMETAQQLAKALISAFPVERLDGIITNSAGCGSHLKHFAELFPKGSEWRKKAEKWDQKVYDIHEWLVKIGYSIPKPTSLTIHSIRVTYHDACHLCHGQKIKNEPRKILKSLPNVEFVELKDADNCCGSAGIYNILQPTMAKKLLLKKIERIKETTASVVCTANPGCLLFIQKGLREQALNHQLVHPISLLAHYYRLTNQDSLEVPQSKA</sequence>
<dbReference type="Proteomes" id="UP000663088">
    <property type="component" value="Chromosome"/>
</dbReference>
<comment type="function">
    <text evidence="6">Component of a complex that catalyzes the oxidation of glycolate to glyoxylate.</text>
</comment>
<dbReference type="SUPFAM" id="SSF54862">
    <property type="entry name" value="4Fe-4S ferredoxins"/>
    <property type="match status" value="1"/>
</dbReference>
<dbReference type="PANTHER" id="PTHR32479:SF17">
    <property type="entry name" value="GLYCOLATE OXIDASE IRON-SULFUR SUBUNIT"/>
    <property type="match status" value="1"/>
</dbReference>
<keyword evidence="6" id="KW-0813">Transport</keyword>
<organism evidence="8 9">
    <name type="scientific">Candidatus Methylacidiphilum infernorum</name>
    <dbReference type="NCBI Taxonomy" id="511746"/>
    <lineage>
        <taxon>Bacteria</taxon>
        <taxon>Pseudomonadati</taxon>
        <taxon>Verrucomicrobiota</taxon>
        <taxon>Methylacidiphilae</taxon>
        <taxon>Methylacidiphilales</taxon>
        <taxon>Methylacidiphilaceae</taxon>
        <taxon>Methylacidiphilum (ex Ratnadevi et al. 2023)</taxon>
    </lineage>
</organism>
<name>A0ABX7PXI7_9BACT</name>
<dbReference type="PROSITE" id="PS51379">
    <property type="entry name" value="4FE4S_FER_2"/>
    <property type="match status" value="2"/>
</dbReference>
<keyword evidence="1 6" id="KW-0004">4Fe-4S</keyword>
<dbReference type="PROSITE" id="PS00198">
    <property type="entry name" value="4FE4S_FER_1"/>
    <property type="match status" value="2"/>
</dbReference>
<evidence type="ECO:0000256" key="6">
    <source>
        <dbReference type="PIRNR" id="PIRNR000139"/>
    </source>
</evidence>